<organism evidence="3 4">
    <name type="scientific">Lentzea pudingi</name>
    <dbReference type="NCBI Taxonomy" id="1789439"/>
    <lineage>
        <taxon>Bacteria</taxon>
        <taxon>Bacillati</taxon>
        <taxon>Actinomycetota</taxon>
        <taxon>Actinomycetes</taxon>
        <taxon>Pseudonocardiales</taxon>
        <taxon>Pseudonocardiaceae</taxon>
        <taxon>Lentzea</taxon>
    </lineage>
</organism>
<name>A0ABQ2IT39_9PSEU</name>
<evidence type="ECO:0000313" key="3">
    <source>
        <dbReference type="EMBL" id="GGN24582.1"/>
    </source>
</evidence>
<proteinExistence type="inferred from homology"/>
<dbReference type="InterPro" id="IPR000215">
    <property type="entry name" value="Serpin_fam"/>
</dbReference>
<dbReference type="InterPro" id="IPR042185">
    <property type="entry name" value="Serpin_sf_2"/>
</dbReference>
<dbReference type="Gene3D" id="3.30.497.10">
    <property type="entry name" value="Antithrombin, subunit I, domain 2"/>
    <property type="match status" value="1"/>
</dbReference>
<dbReference type="SUPFAM" id="SSF56574">
    <property type="entry name" value="Serpins"/>
    <property type="match status" value="1"/>
</dbReference>
<dbReference type="InterPro" id="IPR036186">
    <property type="entry name" value="Serpin_sf"/>
</dbReference>
<comment type="caution">
    <text evidence="3">The sequence shown here is derived from an EMBL/GenBank/DDBJ whole genome shotgun (WGS) entry which is preliminary data.</text>
</comment>
<dbReference type="EMBL" id="BMNC01000020">
    <property type="protein sequence ID" value="GGN24582.1"/>
    <property type="molecule type" value="Genomic_DNA"/>
</dbReference>
<dbReference type="Proteomes" id="UP000597656">
    <property type="component" value="Unassembled WGS sequence"/>
</dbReference>
<keyword evidence="4" id="KW-1185">Reference proteome</keyword>
<dbReference type="GO" id="GO:0008233">
    <property type="term" value="F:peptidase activity"/>
    <property type="evidence" value="ECO:0007669"/>
    <property type="project" value="UniProtKB-KW"/>
</dbReference>
<comment type="similarity">
    <text evidence="1">Belongs to the serpin family.</text>
</comment>
<feature type="domain" description="Serpin" evidence="2">
    <location>
        <begin position="9"/>
        <end position="333"/>
    </location>
</feature>
<sequence>MTDQADFALNLHRVAVPDPSSNACWSPFSVASALALAREAARGETRAELDGLLAGFDASDSLDVPELAVANTLWADDDLTIDPGFSLAGSVRRTAFSDPATVRKLVNTDVAETTRGLITELLTDPPPADAAAIIVNALYLKVGWLNPFTDTARKPFHAPGGDVDVPTMTVTEKFRYARHDGWQTIVLPADSGVETVILLPDESLEQPLPASVLTASASTRLELSLPRVDVRARFALKNTLRRLGVERMFARDADFSGLSPDERMFVDDVVHEAVLRLDEQGLEGAAATAVTFRTVSFEIPADPVVVKVDRPFLLAVRHARSGAIYFLAQVARP</sequence>
<gene>
    <name evidence="3" type="ORF">GCM10011609_78270</name>
</gene>
<dbReference type="PROSITE" id="PS00284">
    <property type="entry name" value="SERPIN"/>
    <property type="match status" value="1"/>
</dbReference>
<dbReference type="Gene3D" id="2.30.39.10">
    <property type="entry name" value="Alpha-1-antitrypsin, domain 1"/>
    <property type="match status" value="1"/>
</dbReference>
<dbReference type="PANTHER" id="PTHR11461">
    <property type="entry name" value="SERINE PROTEASE INHIBITOR, SERPIN"/>
    <property type="match status" value="1"/>
</dbReference>
<dbReference type="SMART" id="SM00093">
    <property type="entry name" value="SERPIN"/>
    <property type="match status" value="1"/>
</dbReference>
<dbReference type="InterPro" id="IPR023795">
    <property type="entry name" value="Serpin_CS"/>
</dbReference>
<evidence type="ECO:0000313" key="4">
    <source>
        <dbReference type="Proteomes" id="UP000597656"/>
    </source>
</evidence>
<accession>A0ABQ2IT39</accession>
<dbReference type="GO" id="GO:0006508">
    <property type="term" value="P:proteolysis"/>
    <property type="evidence" value="ECO:0007669"/>
    <property type="project" value="UniProtKB-KW"/>
</dbReference>
<evidence type="ECO:0000256" key="1">
    <source>
        <dbReference type="RuleBase" id="RU000411"/>
    </source>
</evidence>
<keyword evidence="3" id="KW-0645">Protease</keyword>
<dbReference type="InterPro" id="IPR042178">
    <property type="entry name" value="Serpin_sf_1"/>
</dbReference>
<reference evidence="4" key="1">
    <citation type="journal article" date="2019" name="Int. J. Syst. Evol. Microbiol.">
        <title>The Global Catalogue of Microorganisms (GCM) 10K type strain sequencing project: providing services to taxonomists for standard genome sequencing and annotation.</title>
        <authorList>
            <consortium name="The Broad Institute Genomics Platform"/>
            <consortium name="The Broad Institute Genome Sequencing Center for Infectious Disease"/>
            <person name="Wu L."/>
            <person name="Ma J."/>
        </authorList>
    </citation>
    <scope>NUCLEOTIDE SEQUENCE [LARGE SCALE GENOMIC DNA]</scope>
    <source>
        <strain evidence="4">CGMCC 4.7319</strain>
    </source>
</reference>
<dbReference type="InterPro" id="IPR023796">
    <property type="entry name" value="Serpin_dom"/>
</dbReference>
<dbReference type="Pfam" id="PF00079">
    <property type="entry name" value="Serpin"/>
    <property type="match status" value="1"/>
</dbReference>
<protein>
    <submittedName>
        <fullName evidence="3">Serine protease</fullName>
    </submittedName>
</protein>
<keyword evidence="3" id="KW-0378">Hydrolase</keyword>
<dbReference type="RefSeq" id="WP_189159925.1">
    <property type="nucleotide sequence ID" value="NZ_BMNC01000020.1"/>
</dbReference>
<dbReference type="PANTHER" id="PTHR11461:SF211">
    <property type="entry name" value="GH10112P-RELATED"/>
    <property type="match status" value="1"/>
</dbReference>
<evidence type="ECO:0000259" key="2">
    <source>
        <dbReference type="SMART" id="SM00093"/>
    </source>
</evidence>